<name>A0A914GZP0_GLORO</name>
<evidence type="ECO:0000256" key="1">
    <source>
        <dbReference type="SAM" id="MobiDB-lite"/>
    </source>
</evidence>
<organism evidence="2 3">
    <name type="scientific">Globodera rostochiensis</name>
    <name type="common">Golden nematode worm</name>
    <name type="synonym">Heterodera rostochiensis</name>
    <dbReference type="NCBI Taxonomy" id="31243"/>
    <lineage>
        <taxon>Eukaryota</taxon>
        <taxon>Metazoa</taxon>
        <taxon>Ecdysozoa</taxon>
        <taxon>Nematoda</taxon>
        <taxon>Chromadorea</taxon>
        <taxon>Rhabditida</taxon>
        <taxon>Tylenchina</taxon>
        <taxon>Tylenchomorpha</taxon>
        <taxon>Tylenchoidea</taxon>
        <taxon>Heteroderidae</taxon>
        <taxon>Heteroderinae</taxon>
        <taxon>Globodera</taxon>
    </lineage>
</organism>
<protein>
    <submittedName>
        <fullName evidence="3">Uncharacterized protein</fullName>
    </submittedName>
</protein>
<evidence type="ECO:0000313" key="2">
    <source>
        <dbReference type="Proteomes" id="UP000887572"/>
    </source>
</evidence>
<feature type="region of interest" description="Disordered" evidence="1">
    <location>
        <begin position="1"/>
        <end position="90"/>
    </location>
</feature>
<dbReference type="WBParaSite" id="Gr19_v10_g12835.t1">
    <property type="protein sequence ID" value="Gr19_v10_g12835.t1"/>
    <property type="gene ID" value="Gr19_v10_g12835"/>
</dbReference>
<evidence type="ECO:0000313" key="3">
    <source>
        <dbReference type="WBParaSite" id="Gr19_v10_g12835.t1"/>
    </source>
</evidence>
<dbReference type="Proteomes" id="UP000887572">
    <property type="component" value="Unplaced"/>
</dbReference>
<proteinExistence type="predicted"/>
<feature type="compositionally biased region" description="Basic and acidic residues" evidence="1">
    <location>
        <begin position="35"/>
        <end position="44"/>
    </location>
</feature>
<keyword evidence="2" id="KW-1185">Reference proteome</keyword>
<accession>A0A914GZP0</accession>
<sequence>MQSPARLAATLHDRLAASGSRKSSLAGRHHPNNRRSMDINHNADGDNAGEAAMPEHDHFDGPATPEGKRSRMRKLSDGVMNMLRQSKAQI</sequence>
<reference evidence="3" key="1">
    <citation type="submission" date="2022-11" db="UniProtKB">
        <authorList>
            <consortium name="WormBaseParasite"/>
        </authorList>
    </citation>
    <scope>IDENTIFICATION</scope>
</reference>
<dbReference type="AlphaFoldDB" id="A0A914GZP0"/>